<organism evidence="1 2">
    <name type="scientific">Corynebacterium oculi</name>
    <dbReference type="NCBI Taxonomy" id="1544416"/>
    <lineage>
        <taxon>Bacteria</taxon>
        <taxon>Bacillati</taxon>
        <taxon>Actinomycetota</taxon>
        <taxon>Actinomycetes</taxon>
        <taxon>Mycobacteriales</taxon>
        <taxon>Corynebacteriaceae</taxon>
        <taxon>Corynebacterium</taxon>
    </lineage>
</organism>
<dbReference type="OrthoDB" id="9925152at2"/>
<evidence type="ECO:0000313" key="2">
    <source>
        <dbReference type="Proteomes" id="UP000050517"/>
    </source>
</evidence>
<protein>
    <submittedName>
        <fullName evidence="1">Uncharacterized protein</fullName>
    </submittedName>
</protein>
<dbReference type="EMBL" id="LKST01000002">
    <property type="protein sequence ID" value="KQB84177.1"/>
    <property type="molecule type" value="Genomic_DNA"/>
</dbReference>
<gene>
    <name evidence="1" type="ORF">Cocul_00974</name>
</gene>
<dbReference type="Proteomes" id="UP000050517">
    <property type="component" value="Unassembled WGS sequence"/>
</dbReference>
<dbReference type="STRING" id="1544416.Cocul_00974"/>
<proteinExistence type="predicted"/>
<name>A0A0Q0YNZ8_9CORY</name>
<keyword evidence="2" id="KW-1185">Reference proteome</keyword>
<sequence length="100" mass="10600">MTDLLIDCSHARLLAAELARCCSPSPAPELPHYQEVPATAAFHERLRRSISSLHERHDALAALGYRLAEDSLAAVGRIEETDSHLASGLSGTGIPQAAGS</sequence>
<comment type="caution">
    <text evidence="1">The sequence shown here is derived from an EMBL/GenBank/DDBJ whole genome shotgun (WGS) entry which is preliminary data.</text>
</comment>
<accession>A0A0Q0YNZ8</accession>
<dbReference type="PATRIC" id="fig|1544416.3.peg.978"/>
<evidence type="ECO:0000313" key="1">
    <source>
        <dbReference type="EMBL" id="KQB84177.1"/>
    </source>
</evidence>
<reference evidence="1 2" key="1">
    <citation type="submission" date="2015-10" db="EMBL/GenBank/DDBJ databases">
        <title>Corynebacteirum lowii and Corynebacterium oculi species nova, derived from human clinical disease and and emended description of Corynebacterium mastiditis.</title>
        <authorList>
            <person name="Bernard K."/>
            <person name="Pacheco A.L."/>
            <person name="Mcdougall C."/>
            <person name="Burtx T."/>
            <person name="Weibe D."/>
            <person name="Tyler S."/>
            <person name="Olson A.B."/>
            <person name="Cnockaert M."/>
            <person name="Eguchi H."/>
            <person name="Kuwahara T."/>
            <person name="Nakayama-Imaohji H."/>
            <person name="Boudewijins M."/>
            <person name="Van Hoecke F."/>
            <person name="Bernier A.-M."/>
            <person name="Vandamme P."/>
        </authorList>
    </citation>
    <scope>NUCLEOTIDE SEQUENCE [LARGE SCALE GENOMIC DNA]</scope>
    <source>
        <strain evidence="1 2">NML 130210</strain>
    </source>
</reference>
<dbReference type="RefSeq" id="WP_055122165.1">
    <property type="nucleotide sequence ID" value="NZ_LKST01000002.1"/>
</dbReference>
<dbReference type="AlphaFoldDB" id="A0A0Q0YNZ8"/>